<name>A0A8J3C467_9ACTN</name>
<dbReference type="Proteomes" id="UP000656042">
    <property type="component" value="Unassembled WGS sequence"/>
</dbReference>
<dbReference type="RefSeq" id="WP_189081427.1">
    <property type="nucleotide sequence ID" value="NZ_BMMX01000026.1"/>
</dbReference>
<protein>
    <submittedName>
        <fullName evidence="1">Uncharacterized protein</fullName>
    </submittedName>
</protein>
<accession>A0A8J3C467</accession>
<evidence type="ECO:0000313" key="2">
    <source>
        <dbReference type="Proteomes" id="UP000656042"/>
    </source>
</evidence>
<gene>
    <name evidence="1" type="ORF">GCM10012284_46690</name>
</gene>
<evidence type="ECO:0000313" key="1">
    <source>
        <dbReference type="EMBL" id="GGL07139.1"/>
    </source>
</evidence>
<comment type="caution">
    <text evidence="1">The sequence shown here is derived from an EMBL/GenBank/DDBJ whole genome shotgun (WGS) entry which is preliminary data.</text>
</comment>
<proteinExistence type="predicted"/>
<dbReference type="AlphaFoldDB" id="A0A8J3C467"/>
<reference evidence="1" key="1">
    <citation type="journal article" date="2014" name="Int. J. Syst. Evol. Microbiol.">
        <title>Complete genome sequence of Corynebacterium casei LMG S-19264T (=DSM 44701T), isolated from a smear-ripened cheese.</title>
        <authorList>
            <consortium name="US DOE Joint Genome Institute (JGI-PGF)"/>
            <person name="Walter F."/>
            <person name="Albersmeier A."/>
            <person name="Kalinowski J."/>
            <person name="Ruckert C."/>
        </authorList>
    </citation>
    <scope>NUCLEOTIDE SEQUENCE</scope>
    <source>
        <strain evidence="1">CGMCC 4.7299</strain>
    </source>
</reference>
<reference evidence="1" key="2">
    <citation type="submission" date="2020-09" db="EMBL/GenBank/DDBJ databases">
        <authorList>
            <person name="Sun Q."/>
            <person name="Zhou Y."/>
        </authorList>
    </citation>
    <scope>NUCLEOTIDE SEQUENCE</scope>
    <source>
        <strain evidence="1">CGMCC 4.7299</strain>
    </source>
</reference>
<keyword evidence="2" id="KW-1185">Reference proteome</keyword>
<dbReference type="EMBL" id="BMMX01000026">
    <property type="protein sequence ID" value="GGL07139.1"/>
    <property type="molecule type" value="Genomic_DNA"/>
</dbReference>
<sequence>MPGYVNDEERATWLVGEAMLRTACSMMKQAEEAQEAFKHGQDLTKDWCARRGIGSTDAEIRWSGTAQAQNALAQNSFHVGLATMYFGAAAAHFVRAQYLRNRNSR</sequence>
<organism evidence="1 2">
    <name type="scientific">Mangrovihabitans endophyticus</name>
    <dbReference type="NCBI Taxonomy" id="1751298"/>
    <lineage>
        <taxon>Bacteria</taxon>
        <taxon>Bacillati</taxon>
        <taxon>Actinomycetota</taxon>
        <taxon>Actinomycetes</taxon>
        <taxon>Micromonosporales</taxon>
        <taxon>Micromonosporaceae</taxon>
        <taxon>Mangrovihabitans</taxon>
    </lineage>
</organism>